<feature type="active site" description="Proton acceptor" evidence="3">
    <location>
        <position position="135"/>
    </location>
</feature>
<evidence type="ECO:0000256" key="6">
    <source>
        <dbReference type="SAM" id="Phobius"/>
    </source>
</evidence>
<protein>
    <recommendedName>
        <fullName evidence="1">gamma-glutamylcyclotransferase</fullName>
        <ecNumber evidence="1">4.3.2.9</ecNumber>
    </recommendedName>
</protein>
<evidence type="ECO:0000256" key="1">
    <source>
        <dbReference type="ARBA" id="ARBA00012346"/>
    </source>
</evidence>
<feature type="binding site" evidence="4">
    <location>
        <position position="202"/>
    </location>
    <ligand>
        <name>substrate</name>
    </ligand>
</feature>
<dbReference type="InterPro" id="IPR017939">
    <property type="entry name" value="G-Glutamylcylcotransferase"/>
</dbReference>
<evidence type="ECO:0000256" key="4">
    <source>
        <dbReference type="PIRSR" id="PIRSR617939-2"/>
    </source>
</evidence>
<keyword evidence="6" id="KW-1133">Transmembrane helix</keyword>
<evidence type="ECO:0000256" key="5">
    <source>
        <dbReference type="SAM" id="MobiDB-lite"/>
    </source>
</evidence>
<dbReference type="Gene3D" id="3.10.490.10">
    <property type="entry name" value="Gamma-glutamyl cyclotransferase-like"/>
    <property type="match status" value="1"/>
</dbReference>
<feature type="transmembrane region" description="Helical" evidence="6">
    <location>
        <begin position="238"/>
        <end position="258"/>
    </location>
</feature>
<dbReference type="GO" id="GO:0003839">
    <property type="term" value="F:gamma-glutamylcyclotransferase activity"/>
    <property type="evidence" value="ECO:0007669"/>
    <property type="project" value="UniProtKB-EC"/>
</dbReference>
<dbReference type="PANTHER" id="PTHR12935">
    <property type="entry name" value="GAMMA-GLUTAMYLCYCLOTRANSFERASE"/>
    <property type="match status" value="1"/>
</dbReference>
<keyword evidence="6" id="KW-0812">Transmembrane</keyword>
<dbReference type="EMBL" id="MU005975">
    <property type="protein sequence ID" value="KAF2861093.1"/>
    <property type="molecule type" value="Genomic_DNA"/>
</dbReference>
<evidence type="ECO:0000313" key="7">
    <source>
        <dbReference type="EMBL" id="KAF2861093.1"/>
    </source>
</evidence>
<feature type="region of interest" description="Disordered" evidence="5">
    <location>
        <begin position="302"/>
        <end position="337"/>
    </location>
</feature>
<dbReference type="EC" id="4.3.2.9" evidence="1"/>
<dbReference type="OrthoDB" id="2017317at2759"/>
<keyword evidence="2" id="KW-0456">Lyase</keyword>
<keyword evidence="8" id="KW-1185">Reference proteome</keyword>
<dbReference type="PANTHER" id="PTHR12935:SF0">
    <property type="entry name" value="GAMMA-GLUTAMYLCYCLOTRANSFERASE"/>
    <property type="match status" value="1"/>
</dbReference>
<reference evidence="7" key="1">
    <citation type="journal article" date="2020" name="Stud. Mycol.">
        <title>101 Dothideomycetes genomes: a test case for predicting lifestyles and emergence of pathogens.</title>
        <authorList>
            <person name="Haridas S."/>
            <person name="Albert R."/>
            <person name="Binder M."/>
            <person name="Bloem J."/>
            <person name="Labutti K."/>
            <person name="Salamov A."/>
            <person name="Andreopoulos B."/>
            <person name="Baker S."/>
            <person name="Barry K."/>
            <person name="Bills G."/>
            <person name="Bluhm B."/>
            <person name="Cannon C."/>
            <person name="Castanera R."/>
            <person name="Culley D."/>
            <person name="Daum C."/>
            <person name="Ezra D."/>
            <person name="Gonzalez J."/>
            <person name="Henrissat B."/>
            <person name="Kuo A."/>
            <person name="Liang C."/>
            <person name="Lipzen A."/>
            <person name="Lutzoni F."/>
            <person name="Magnuson J."/>
            <person name="Mondo S."/>
            <person name="Nolan M."/>
            <person name="Ohm R."/>
            <person name="Pangilinan J."/>
            <person name="Park H.-J."/>
            <person name="Ramirez L."/>
            <person name="Alfaro M."/>
            <person name="Sun H."/>
            <person name="Tritt A."/>
            <person name="Yoshinaga Y."/>
            <person name="Zwiers L.-H."/>
            <person name="Turgeon B."/>
            <person name="Goodwin S."/>
            <person name="Spatafora J."/>
            <person name="Crous P."/>
            <person name="Grigoriev I."/>
        </authorList>
    </citation>
    <scope>NUCLEOTIDE SEQUENCE</scope>
    <source>
        <strain evidence="7">CBS 480.64</strain>
    </source>
</reference>
<dbReference type="Proteomes" id="UP000799421">
    <property type="component" value="Unassembled WGS sequence"/>
</dbReference>
<gene>
    <name evidence="7" type="ORF">K470DRAFT_281724</name>
</gene>
<keyword evidence="6" id="KW-0472">Membrane</keyword>
<dbReference type="AlphaFoldDB" id="A0A6A7C114"/>
<evidence type="ECO:0000256" key="2">
    <source>
        <dbReference type="ARBA" id="ARBA00023239"/>
    </source>
</evidence>
<name>A0A6A7C114_9PEZI</name>
<evidence type="ECO:0000313" key="8">
    <source>
        <dbReference type="Proteomes" id="UP000799421"/>
    </source>
</evidence>
<proteinExistence type="predicted"/>
<accession>A0A6A7C114</accession>
<organism evidence="7 8">
    <name type="scientific">Piedraia hortae CBS 480.64</name>
    <dbReference type="NCBI Taxonomy" id="1314780"/>
    <lineage>
        <taxon>Eukaryota</taxon>
        <taxon>Fungi</taxon>
        <taxon>Dikarya</taxon>
        <taxon>Ascomycota</taxon>
        <taxon>Pezizomycotina</taxon>
        <taxon>Dothideomycetes</taxon>
        <taxon>Dothideomycetidae</taxon>
        <taxon>Capnodiales</taxon>
        <taxon>Piedraiaceae</taxon>
        <taxon>Piedraia</taxon>
    </lineage>
</organism>
<sequence length="337" mass="37875">MDYVRRWVVAPRKDASDSPVIKAERGTTLYLAYGSNLSIEAFRKARGIQPLSELNVQVPSLRLTFDLPGIPYAEPCFANTARAKADANIPEAEANEKMQNLGPKSPYHKDRWTKGLVGVVYEVTLKDFAHIIATEGGGSSYKDIEVDCYPFATQDPSVPVPENPTLRPFKAHTLYAAANTHPKEGRRAHRPDPSYAQPSPRYLKLLTDGAAELRLPNEYQDYLRSVRPYVISTDRQRIGQYIFLSIWMPFIILIFALGRRFHDKDGRMPPWVQKLSVAVFNASWTCYDLVFKRTFGDGERSIENGGIDPSGSRIHGEEPLAEKLPDINVDRAVDSPP</sequence>
<evidence type="ECO:0000256" key="3">
    <source>
        <dbReference type="PIRSR" id="PIRSR617939-1"/>
    </source>
</evidence>
<feature type="binding site" evidence="4">
    <location>
        <begin position="30"/>
        <end position="35"/>
    </location>
    <ligand>
        <name>substrate</name>
    </ligand>
</feature>
<feature type="compositionally biased region" description="Basic and acidic residues" evidence="5">
    <location>
        <begin position="314"/>
        <end position="337"/>
    </location>
</feature>